<dbReference type="Gene3D" id="3.40.50.1820">
    <property type="entry name" value="alpha/beta hydrolase"/>
    <property type="match status" value="2"/>
</dbReference>
<evidence type="ECO:0000256" key="4">
    <source>
        <dbReference type="ARBA" id="ARBA00022801"/>
    </source>
</evidence>
<evidence type="ECO:0000256" key="1">
    <source>
        <dbReference type="ARBA" id="ARBA00011079"/>
    </source>
</evidence>
<evidence type="ECO:0000256" key="3">
    <source>
        <dbReference type="ARBA" id="ARBA00022729"/>
    </source>
</evidence>
<dbReference type="EMBL" id="KQ030509">
    <property type="protein sequence ID" value="KJZ76942.1"/>
    <property type="molecule type" value="Genomic_DNA"/>
</dbReference>
<dbReference type="InterPro" id="IPR008758">
    <property type="entry name" value="Peptidase_S28"/>
</dbReference>
<dbReference type="GO" id="GO:0070008">
    <property type="term" value="F:serine-type exopeptidase activity"/>
    <property type="evidence" value="ECO:0007669"/>
    <property type="project" value="InterPro"/>
</dbReference>
<comment type="similarity">
    <text evidence="1">Belongs to the peptidase S28 family.</text>
</comment>
<dbReference type="Proteomes" id="UP000054481">
    <property type="component" value="Unassembled WGS sequence"/>
</dbReference>
<keyword evidence="3" id="KW-0732">Signal</keyword>
<dbReference type="SUPFAM" id="SSF53474">
    <property type="entry name" value="alpha/beta-Hydrolases"/>
    <property type="match status" value="1"/>
</dbReference>
<proteinExistence type="inferred from homology"/>
<evidence type="ECO:0000313" key="7">
    <source>
        <dbReference type="Proteomes" id="UP000054481"/>
    </source>
</evidence>
<keyword evidence="7" id="KW-1185">Reference proteome</keyword>
<protein>
    <recommendedName>
        <fullName evidence="8">Extracelular serine carboxypeptidase</fullName>
    </recommendedName>
</protein>
<keyword evidence="5" id="KW-0325">Glycoprotein</keyword>
<evidence type="ECO:0000313" key="6">
    <source>
        <dbReference type="EMBL" id="KJZ76942.1"/>
    </source>
</evidence>
<evidence type="ECO:0000256" key="2">
    <source>
        <dbReference type="ARBA" id="ARBA00022670"/>
    </source>
</evidence>
<dbReference type="OrthoDB" id="1735038at2759"/>
<accession>A0A0F8A2C8</accession>
<organism evidence="6 7">
    <name type="scientific">Hirsutella minnesotensis 3608</name>
    <dbReference type="NCBI Taxonomy" id="1043627"/>
    <lineage>
        <taxon>Eukaryota</taxon>
        <taxon>Fungi</taxon>
        <taxon>Dikarya</taxon>
        <taxon>Ascomycota</taxon>
        <taxon>Pezizomycotina</taxon>
        <taxon>Sordariomycetes</taxon>
        <taxon>Hypocreomycetidae</taxon>
        <taxon>Hypocreales</taxon>
        <taxon>Ophiocordycipitaceae</taxon>
        <taxon>Hirsutella</taxon>
    </lineage>
</organism>
<dbReference type="InterPro" id="IPR029058">
    <property type="entry name" value="AB_hydrolase_fold"/>
</dbReference>
<sequence length="567" mass="63431">MLRDWIPKALAAACFIRGQVAAIRPIGAWYNLRAESDAVKWPRPASVQAAGSERSPLFQAHNLSVPVDHFHNDSRYEPHSDDFFNLRYWLDTSNYKEGGPVIVLHSGETSGENRLSYLEYGIVNILARATNGIGVILEHRYYGTSIPVANATVENYRFLSTVQTLADNAYFARNVKFPGLENVNLTGTEAPWIIYGGSYAGSVAAFTRKLYPELYWGAISSSGVPEAIDDYWQYLEAARHFAPGDCSIATQQVTDVVDSMLLSKNRTQADEIKDLFGLKELWDDDFASTISRGIMGLQDTQWDPEEDSSSFGTYCAVVGAKSPLFASVGHLRPAVERAVANANYNGHEASLLTTRMLNYVGYVKQHTRRERAERCKDQSIWDCFSVRSSGEDEDTSARWFRSWLYQTCTEWGYYITGSGVPKDQLPLISRAITLNYASIQCQRMFNITTRPDVAIVNKLGGYNLSYPRLAFIAGAQDPWRQASPHAIGRAERKSTVSEPFILIDPGVHHWDENGVKEEALSKQGLPPKQVAATQQAEIEFVKAWIAEWNDERHGKAGNMKLSGPELR</sequence>
<dbReference type="FunFam" id="3.40.50.1820:FF:000251">
    <property type="entry name" value="Extracelular serine carboxypeptidase, putative"/>
    <property type="match status" value="1"/>
</dbReference>
<reference evidence="6 7" key="1">
    <citation type="journal article" date="2014" name="Genome Biol. Evol.">
        <title>Comparative genomics and transcriptomics analyses reveal divergent lifestyle features of nematode endoparasitic fungus Hirsutella minnesotensis.</title>
        <authorList>
            <person name="Lai Y."/>
            <person name="Liu K."/>
            <person name="Zhang X."/>
            <person name="Zhang X."/>
            <person name="Li K."/>
            <person name="Wang N."/>
            <person name="Shu C."/>
            <person name="Wu Y."/>
            <person name="Wang C."/>
            <person name="Bushley K.E."/>
            <person name="Xiang M."/>
            <person name="Liu X."/>
        </authorList>
    </citation>
    <scope>NUCLEOTIDE SEQUENCE [LARGE SCALE GENOMIC DNA]</scope>
    <source>
        <strain evidence="6 7">3608</strain>
    </source>
</reference>
<evidence type="ECO:0000256" key="5">
    <source>
        <dbReference type="ARBA" id="ARBA00023180"/>
    </source>
</evidence>
<name>A0A0F8A2C8_9HYPO</name>
<keyword evidence="2" id="KW-0645">Protease</keyword>
<dbReference type="AlphaFoldDB" id="A0A0F8A2C8"/>
<dbReference type="Pfam" id="PF05577">
    <property type="entry name" value="Peptidase_S28"/>
    <property type="match status" value="1"/>
</dbReference>
<gene>
    <name evidence="6" type="ORF">HIM_03819</name>
</gene>
<dbReference type="GO" id="GO:0008239">
    <property type="term" value="F:dipeptidyl-peptidase activity"/>
    <property type="evidence" value="ECO:0007669"/>
    <property type="project" value="TreeGrafter"/>
</dbReference>
<evidence type="ECO:0008006" key="8">
    <source>
        <dbReference type="Google" id="ProtNLM"/>
    </source>
</evidence>
<dbReference type="PANTHER" id="PTHR11010">
    <property type="entry name" value="PROTEASE S28 PRO-X CARBOXYPEPTIDASE-RELATED"/>
    <property type="match status" value="1"/>
</dbReference>
<dbReference type="GO" id="GO:0006508">
    <property type="term" value="P:proteolysis"/>
    <property type="evidence" value="ECO:0007669"/>
    <property type="project" value="UniProtKB-KW"/>
</dbReference>
<keyword evidence="4" id="KW-0378">Hydrolase</keyword>
<dbReference type="PANTHER" id="PTHR11010:SF117">
    <property type="entry name" value="SERINE PROTEASE 16"/>
    <property type="match status" value="1"/>
</dbReference>